<feature type="binding site" evidence="2">
    <location>
        <position position="355"/>
    </location>
    <ligand>
        <name>Mn(2+)</name>
        <dbReference type="ChEBI" id="CHEBI:29035"/>
        <label>2</label>
    </ligand>
</feature>
<proteinExistence type="predicted"/>
<dbReference type="Gene3D" id="3.40.630.10">
    <property type="entry name" value="Zn peptidases"/>
    <property type="match status" value="1"/>
</dbReference>
<dbReference type="Pfam" id="PF01546">
    <property type="entry name" value="Peptidase_M20"/>
    <property type="match status" value="1"/>
</dbReference>
<dbReference type="SUPFAM" id="SSF53187">
    <property type="entry name" value="Zn-dependent exopeptidases"/>
    <property type="match status" value="1"/>
</dbReference>
<dbReference type="InterPro" id="IPR002933">
    <property type="entry name" value="Peptidase_M20"/>
</dbReference>
<keyword evidence="5" id="KW-1185">Reference proteome</keyword>
<evidence type="ECO:0000259" key="3">
    <source>
        <dbReference type="Pfam" id="PF07687"/>
    </source>
</evidence>
<dbReference type="Proteomes" id="UP000323258">
    <property type="component" value="Unassembled WGS sequence"/>
</dbReference>
<dbReference type="GO" id="GO:0016787">
    <property type="term" value="F:hydrolase activity"/>
    <property type="evidence" value="ECO:0007669"/>
    <property type="project" value="UniProtKB-KW"/>
</dbReference>
<dbReference type="SUPFAM" id="SSF55031">
    <property type="entry name" value="Bacterial exopeptidase dimerisation domain"/>
    <property type="match status" value="1"/>
</dbReference>
<dbReference type="NCBIfam" id="TIGR01891">
    <property type="entry name" value="amidohydrolases"/>
    <property type="match status" value="1"/>
</dbReference>
<dbReference type="Gene3D" id="3.30.70.360">
    <property type="match status" value="1"/>
</dbReference>
<evidence type="ECO:0000313" key="5">
    <source>
        <dbReference type="Proteomes" id="UP000323258"/>
    </source>
</evidence>
<dbReference type="PANTHER" id="PTHR11014">
    <property type="entry name" value="PEPTIDASE M20 FAMILY MEMBER"/>
    <property type="match status" value="1"/>
</dbReference>
<dbReference type="PIRSF" id="PIRSF005962">
    <property type="entry name" value="Pept_M20D_amidohydro"/>
    <property type="match status" value="1"/>
</dbReference>
<evidence type="ECO:0000256" key="2">
    <source>
        <dbReference type="PIRSR" id="PIRSR005962-1"/>
    </source>
</evidence>
<keyword evidence="1 4" id="KW-0378">Hydrolase</keyword>
<dbReference type="Pfam" id="PF07687">
    <property type="entry name" value="M20_dimer"/>
    <property type="match status" value="1"/>
</dbReference>
<dbReference type="RefSeq" id="WP_148913526.1">
    <property type="nucleotide sequence ID" value="NZ_VSZS01000055.1"/>
</dbReference>
<evidence type="ECO:0000313" key="4">
    <source>
        <dbReference type="EMBL" id="TYR34634.1"/>
    </source>
</evidence>
<reference evidence="4 5" key="1">
    <citation type="submission" date="2019-08" db="EMBL/GenBank/DDBJ databases">
        <authorList>
            <person name="Seo Y.L."/>
        </authorList>
    </citation>
    <scope>NUCLEOTIDE SEQUENCE [LARGE SCALE GENOMIC DNA]</scope>
    <source>
        <strain evidence="4 5">MaA-C15</strain>
    </source>
</reference>
<feature type="binding site" evidence="2">
    <location>
        <position position="99"/>
    </location>
    <ligand>
        <name>Mn(2+)</name>
        <dbReference type="ChEBI" id="CHEBI:29035"/>
        <label>2</label>
    </ligand>
</feature>
<dbReference type="InterPro" id="IPR036264">
    <property type="entry name" value="Bact_exopeptidase_dim_dom"/>
</dbReference>
<keyword evidence="2" id="KW-0464">Manganese</keyword>
<keyword evidence="2" id="KW-0479">Metal-binding</keyword>
<feature type="binding site" evidence="2">
    <location>
        <position position="101"/>
    </location>
    <ligand>
        <name>Mn(2+)</name>
        <dbReference type="ChEBI" id="CHEBI:29035"/>
        <label>2</label>
    </ligand>
</feature>
<feature type="binding site" evidence="2">
    <location>
        <position position="160"/>
    </location>
    <ligand>
        <name>Mn(2+)</name>
        <dbReference type="ChEBI" id="CHEBI:29035"/>
        <label>2</label>
    </ligand>
</feature>
<evidence type="ECO:0000256" key="1">
    <source>
        <dbReference type="ARBA" id="ARBA00022801"/>
    </source>
</evidence>
<dbReference type="PANTHER" id="PTHR11014:SF169">
    <property type="entry name" value="CLAN MH, FAMILY M20, PEPTIDASE T-LIKE METALLOPEPTIDASE"/>
    <property type="match status" value="1"/>
</dbReference>
<feature type="binding site" evidence="2">
    <location>
        <position position="134"/>
    </location>
    <ligand>
        <name>Mn(2+)</name>
        <dbReference type="ChEBI" id="CHEBI:29035"/>
        <label>2</label>
    </ligand>
</feature>
<feature type="domain" description="Peptidase M20 dimerisation" evidence="3">
    <location>
        <begin position="182"/>
        <end position="282"/>
    </location>
</feature>
<gene>
    <name evidence="4" type="ORF">FY036_04585</name>
</gene>
<comment type="cofactor">
    <cofactor evidence="2">
        <name>Mn(2+)</name>
        <dbReference type="ChEBI" id="CHEBI:29035"/>
    </cofactor>
    <text evidence="2">The Mn(2+) ion enhances activity.</text>
</comment>
<sequence length="382" mass="41086">MELTNQDIADLVAFRRELHRFPEISNEEEQTARRVVAFLSETGPDEVLEHMGGHGVAVVYDSGKPGPTVLFRSELDALPIEELSDAPHRSALQGKSHMCGHDGHTAILAAMGRQLGRRRPAQGRVVLMFQPAEETGNGAAGVVADPRYDTIRPDFAFSLHNLPGTPLGHVRLKPGVVNCASRGLRIVLEGKTAHSSMPETGFSPMLAVSRLMPALAKLGGGSFHDDDFAMVTVTHAAMGEAVFGIAPGRAELWATLRTRLDGRMADLCAAAEALAQKAAAEDGLRVAIDYHEIFLASLNAPEAVDRLRAALDAEGVRHDEEELPMRASEDFGIFGHTSKSAMFFLGAGTDLPALHNPDYDFPDDLIAIGSGIFMRTARDLLG</sequence>
<dbReference type="InterPro" id="IPR017439">
    <property type="entry name" value="Amidohydrolase"/>
</dbReference>
<dbReference type="OrthoDB" id="9777385at2"/>
<name>A0A5D4H2A2_9HYPH</name>
<comment type="caution">
    <text evidence="4">The sequence shown here is derived from an EMBL/GenBank/DDBJ whole genome shotgun (WGS) entry which is preliminary data.</text>
</comment>
<dbReference type="AlphaFoldDB" id="A0A5D4H2A2"/>
<organism evidence="4 5">
    <name type="scientific">Neoaquamicrobium microcysteis</name>
    <dbReference type="NCBI Taxonomy" id="2682781"/>
    <lineage>
        <taxon>Bacteria</taxon>
        <taxon>Pseudomonadati</taxon>
        <taxon>Pseudomonadota</taxon>
        <taxon>Alphaproteobacteria</taxon>
        <taxon>Hyphomicrobiales</taxon>
        <taxon>Phyllobacteriaceae</taxon>
        <taxon>Neoaquamicrobium</taxon>
    </lineage>
</organism>
<accession>A0A5D4H2A2</accession>
<dbReference type="InterPro" id="IPR011650">
    <property type="entry name" value="Peptidase_M20_dimer"/>
</dbReference>
<protein>
    <submittedName>
        <fullName evidence="4">Amidohydrolase</fullName>
    </submittedName>
</protein>
<reference evidence="4 5" key="2">
    <citation type="submission" date="2019-09" db="EMBL/GenBank/DDBJ databases">
        <title>Mesorhizobium sp. MaA-C15 isolated from Microcystis aeruginosa.</title>
        <authorList>
            <person name="Jeong S.E."/>
            <person name="Jin H.M."/>
            <person name="Jeon C.O."/>
        </authorList>
    </citation>
    <scope>NUCLEOTIDE SEQUENCE [LARGE SCALE GENOMIC DNA]</scope>
    <source>
        <strain evidence="4 5">MaA-C15</strain>
    </source>
</reference>
<dbReference type="GO" id="GO:0046872">
    <property type="term" value="F:metal ion binding"/>
    <property type="evidence" value="ECO:0007669"/>
    <property type="project" value="UniProtKB-KW"/>
</dbReference>
<dbReference type="EMBL" id="VSZS01000055">
    <property type="protein sequence ID" value="TYR34634.1"/>
    <property type="molecule type" value="Genomic_DNA"/>
</dbReference>